<comment type="caution">
    <text evidence="18">The sequence shown here is derived from an EMBL/GenBank/DDBJ whole genome shotgun (WGS) entry which is preliminary data.</text>
</comment>
<keyword evidence="8 12" id="KW-0694">RNA-binding</keyword>
<dbReference type="HAMAP" id="MF_02042">
    <property type="entry name" value="DusB_subfam"/>
    <property type="match status" value="1"/>
</dbReference>
<dbReference type="InterPro" id="IPR004652">
    <property type="entry name" value="DusB-like"/>
</dbReference>
<feature type="binding site" evidence="12 15">
    <location>
        <position position="142"/>
    </location>
    <ligand>
        <name>FMN</name>
        <dbReference type="ChEBI" id="CHEBI:58210"/>
    </ligand>
</feature>
<dbReference type="EC" id="1.3.1.-" evidence="12"/>
<dbReference type="GO" id="GO:0017150">
    <property type="term" value="F:tRNA dihydrouridine synthase activity"/>
    <property type="evidence" value="ECO:0007669"/>
    <property type="project" value="UniProtKB-UniRule"/>
</dbReference>
<dbReference type="Gene3D" id="3.20.20.70">
    <property type="entry name" value="Aldolase class I"/>
    <property type="match status" value="1"/>
</dbReference>
<evidence type="ECO:0000256" key="16">
    <source>
        <dbReference type="SAM" id="MobiDB-lite"/>
    </source>
</evidence>
<reference evidence="18 19" key="1">
    <citation type="submission" date="2018-06" db="EMBL/GenBank/DDBJ databases">
        <title>Genomic Encyclopedia of Type Strains, Phase III (KMG-III): the genomes of soil and plant-associated and newly described type strains.</title>
        <authorList>
            <person name="Whitman W."/>
        </authorList>
    </citation>
    <scope>NUCLEOTIDE SEQUENCE [LARGE SCALE GENOMIC DNA]</scope>
    <source>
        <strain evidence="18 19">CECT 7646</strain>
    </source>
</reference>
<keyword evidence="7 12" id="KW-0521">NADP</keyword>
<keyword evidence="5 12" id="KW-0288">FMN</keyword>
<evidence type="ECO:0000256" key="7">
    <source>
        <dbReference type="ARBA" id="ARBA00022857"/>
    </source>
</evidence>
<keyword evidence="19" id="KW-1185">Reference proteome</keyword>
<dbReference type="Gene3D" id="1.10.1200.80">
    <property type="entry name" value="Putative flavin oxidoreducatase, domain 2"/>
    <property type="match status" value="1"/>
</dbReference>
<dbReference type="PIRSF" id="PIRSF006621">
    <property type="entry name" value="Dus"/>
    <property type="match status" value="1"/>
</dbReference>
<dbReference type="InterPro" id="IPR001269">
    <property type="entry name" value="DUS_fam"/>
</dbReference>
<evidence type="ECO:0000313" key="19">
    <source>
        <dbReference type="Proteomes" id="UP000247540"/>
    </source>
</evidence>
<proteinExistence type="inferred from homology"/>
<comment type="catalytic activity">
    <reaction evidence="11 12">
        <text>a 5,6-dihydrouridine in tRNA + NAD(+) = a uridine in tRNA + NADH + H(+)</text>
        <dbReference type="Rhea" id="RHEA:54452"/>
        <dbReference type="Rhea" id="RHEA-COMP:13339"/>
        <dbReference type="Rhea" id="RHEA-COMP:13887"/>
        <dbReference type="ChEBI" id="CHEBI:15378"/>
        <dbReference type="ChEBI" id="CHEBI:57540"/>
        <dbReference type="ChEBI" id="CHEBI:57945"/>
        <dbReference type="ChEBI" id="CHEBI:65315"/>
        <dbReference type="ChEBI" id="CHEBI:74443"/>
    </reaction>
</comment>
<evidence type="ECO:0000256" key="9">
    <source>
        <dbReference type="ARBA" id="ARBA00023002"/>
    </source>
</evidence>
<dbReference type="InterPro" id="IPR032887">
    <property type="entry name" value="DusB"/>
</dbReference>
<evidence type="ECO:0000256" key="3">
    <source>
        <dbReference type="ARBA" id="ARBA00022555"/>
    </source>
</evidence>
<sequence>MQIGSISLPNRLFVAPMAGVTDRPFRMLCKSLGAGYAVSEMVTSRRDLWASLKTSRRANHEGEGAPIAVQIAGTDARMMADAAAYNIDRGAQIIDINMGCPAKKVCNKWAGSALMQDEPLALEIVSAVVSAAAPHGVPVTLKMRTGWCRAQKNAVSIARAAESAGVQMLTVHGRTREQGYTGHAEYDTIAAVKAAVRIPVVANGDIDTPEKARDVLAATGADAIMVGRAAQGRPWIFREIGHFLETGEHLAPPLVAEVRRLLLDHLQDHYGLYGEATGVRSARKHIGWYVRGLPGAEDFRARMHLLDDSASQWASVADYFDALAATADRMPATAAAPAVDGEETAPASAPWNNNTPVQEAHRP</sequence>
<dbReference type="SUPFAM" id="SSF51395">
    <property type="entry name" value="FMN-linked oxidoreductases"/>
    <property type="match status" value="1"/>
</dbReference>
<keyword evidence="4 12" id="KW-0285">Flavoprotein</keyword>
<comment type="similarity">
    <text evidence="13">Belongs to the dus family.</text>
</comment>
<protein>
    <recommendedName>
        <fullName evidence="12">tRNA-dihydrouridine synthase B</fullName>
        <ecNumber evidence="12">1.3.1.-</ecNumber>
    </recommendedName>
</protein>
<feature type="binding site" evidence="12 15">
    <location>
        <position position="70"/>
    </location>
    <ligand>
        <name>FMN</name>
        <dbReference type="ChEBI" id="CHEBI:58210"/>
    </ligand>
</feature>
<dbReference type="Proteomes" id="UP000247540">
    <property type="component" value="Unassembled WGS sequence"/>
</dbReference>
<evidence type="ECO:0000256" key="4">
    <source>
        <dbReference type="ARBA" id="ARBA00022630"/>
    </source>
</evidence>
<evidence type="ECO:0000313" key="18">
    <source>
        <dbReference type="EMBL" id="PYE74345.1"/>
    </source>
</evidence>
<evidence type="ECO:0000256" key="13">
    <source>
        <dbReference type="PIRNR" id="PIRNR006621"/>
    </source>
</evidence>
<dbReference type="GO" id="GO:0010181">
    <property type="term" value="F:FMN binding"/>
    <property type="evidence" value="ECO:0007669"/>
    <property type="project" value="UniProtKB-UniRule"/>
</dbReference>
<dbReference type="CDD" id="cd02801">
    <property type="entry name" value="DUS_like_FMN"/>
    <property type="match status" value="1"/>
</dbReference>
<name>A0A318SQG9_9BURK</name>
<dbReference type="PANTHER" id="PTHR45846">
    <property type="entry name" value="TRNA-DIHYDROURIDINE(47) SYNTHASE [NAD(P)(+)]-LIKE"/>
    <property type="match status" value="1"/>
</dbReference>
<keyword evidence="15" id="KW-0547">Nucleotide-binding</keyword>
<evidence type="ECO:0000256" key="2">
    <source>
        <dbReference type="ARBA" id="ARBA00002790"/>
    </source>
</evidence>
<evidence type="ECO:0000256" key="8">
    <source>
        <dbReference type="ARBA" id="ARBA00022884"/>
    </source>
</evidence>
<gene>
    <name evidence="12" type="primary">dusB</name>
    <name evidence="18" type="ORF">DFQ15_12518</name>
</gene>
<comment type="catalytic activity">
    <reaction evidence="10 12">
        <text>a 5,6-dihydrouridine in tRNA + NADP(+) = a uridine in tRNA + NADPH + H(+)</text>
        <dbReference type="Rhea" id="RHEA:23624"/>
        <dbReference type="Rhea" id="RHEA-COMP:13339"/>
        <dbReference type="Rhea" id="RHEA-COMP:13887"/>
        <dbReference type="ChEBI" id="CHEBI:15378"/>
        <dbReference type="ChEBI" id="CHEBI:57783"/>
        <dbReference type="ChEBI" id="CHEBI:58349"/>
        <dbReference type="ChEBI" id="CHEBI:65315"/>
        <dbReference type="ChEBI" id="CHEBI:74443"/>
    </reaction>
</comment>
<dbReference type="GO" id="GO:0000049">
    <property type="term" value="F:tRNA binding"/>
    <property type="evidence" value="ECO:0007669"/>
    <property type="project" value="UniProtKB-UniRule"/>
</dbReference>
<dbReference type="InterPro" id="IPR035587">
    <property type="entry name" value="DUS-like_FMN-bd"/>
</dbReference>
<evidence type="ECO:0000256" key="11">
    <source>
        <dbReference type="ARBA" id="ARBA00048802"/>
    </source>
</evidence>
<dbReference type="InterPro" id="IPR013785">
    <property type="entry name" value="Aldolase_TIM"/>
</dbReference>
<comment type="function">
    <text evidence="2 12 13">Catalyzes the synthesis of 5,6-dihydrouridine (D), a modified base found in the D-loop of most tRNAs, via the reduction of the C5-C6 double bond in target uridines.</text>
</comment>
<keyword evidence="9 12" id="KW-0560">Oxidoreductase</keyword>
<feature type="region of interest" description="Disordered" evidence="16">
    <location>
        <begin position="334"/>
        <end position="363"/>
    </location>
</feature>
<comment type="similarity">
    <text evidence="12">Belongs to the Dus family. DusB subfamily.</text>
</comment>
<comment type="cofactor">
    <cofactor evidence="1 12 13 15">
        <name>FMN</name>
        <dbReference type="ChEBI" id="CHEBI:58210"/>
    </cofactor>
</comment>
<dbReference type="PANTHER" id="PTHR45846:SF1">
    <property type="entry name" value="TRNA-DIHYDROURIDINE(47) SYNTHASE [NAD(P)(+)]-LIKE"/>
    <property type="match status" value="1"/>
</dbReference>
<evidence type="ECO:0000259" key="17">
    <source>
        <dbReference type="Pfam" id="PF01207"/>
    </source>
</evidence>
<feature type="binding site" evidence="15">
    <location>
        <position position="172"/>
    </location>
    <ligand>
        <name>FMN</name>
        <dbReference type="ChEBI" id="CHEBI:58210"/>
    </ligand>
</feature>
<feature type="domain" description="DUS-like FMN-binding" evidence="17">
    <location>
        <begin position="14"/>
        <end position="316"/>
    </location>
</feature>
<evidence type="ECO:0000256" key="1">
    <source>
        <dbReference type="ARBA" id="ARBA00001917"/>
    </source>
</evidence>
<organism evidence="18 19">
    <name type="scientific">Xylophilus ampelinus</name>
    <dbReference type="NCBI Taxonomy" id="54067"/>
    <lineage>
        <taxon>Bacteria</taxon>
        <taxon>Pseudomonadati</taxon>
        <taxon>Pseudomonadota</taxon>
        <taxon>Betaproteobacteria</taxon>
        <taxon>Burkholderiales</taxon>
        <taxon>Xylophilus</taxon>
    </lineage>
</organism>
<feature type="active site" description="Proton donor" evidence="12 14">
    <location>
        <position position="100"/>
    </location>
</feature>
<dbReference type="Pfam" id="PF01207">
    <property type="entry name" value="Dus"/>
    <property type="match status" value="1"/>
</dbReference>
<evidence type="ECO:0000256" key="6">
    <source>
        <dbReference type="ARBA" id="ARBA00022694"/>
    </source>
</evidence>
<dbReference type="EMBL" id="QJTC01000025">
    <property type="protein sequence ID" value="PYE74345.1"/>
    <property type="molecule type" value="Genomic_DNA"/>
</dbReference>
<feature type="binding site" evidence="12 15">
    <location>
        <begin position="16"/>
        <end position="18"/>
    </location>
    <ligand>
        <name>FMN</name>
        <dbReference type="ChEBI" id="CHEBI:58210"/>
    </ligand>
</feature>
<evidence type="ECO:0000256" key="14">
    <source>
        <dbReference type="PIRSR" id="PIRSR006621-1"/>
    </source>
</evidence>
<dbReference type="RefSeq" id="WP_110466638.1">
    <property type="nucleotide sequence ID" value="NZ_JAMOFZ010000025.1"/>
</dbReference>
<dbReference type="PROSITE" id="PS01136">
    <property type="entry name" value="UPF0034"/>
    <property type="match status" value="1"/>
</dbReference>
<feature type="binding site" evidence="12 15">
    <location>
        <begin position="227"/>
        <end position="228"/>
    </location>
    <ligand>
        <name>FMN</name>
        <dbReference type="ChEBI" id="CHEBI:58210"/>
    </ligand>
</feature>
<accession>A0A318SQG9</accession>
<evidence type="ECO:0000256" key="15">
    <source>
        <dbReference type="PIRSR" id="PIRSR006621-2"/>
    </source>
</evidence>
<dbReference type="GO" id="GO:0050660">
    <property type="term" value="F:flavin adenine dinucleotide binding"/>
    <property type="evidence" value="ECO:0007669"/>
    <property type="project" value="InterPro"/>
</dbReference>
<feature type="binding site" evidence="12">
    <location>
        <begin position="203"/>
        <end position="205"/>
    </location>
    <ligand>
        <name>FMN</name>
        <dbReference type="ChEBI" id="CHEBI:58210"/>
    </ligand>
</feature>
<evidence type="ECO:0000256" key="12">
    <source>
        <dbReference type="HAMAP-Rule" id="MF_02042"/>
    </source>
</evidence>
<evidence type="ECO:0000256" key="5">
    <source>
        <dbReference type="ARBA" id="ARBA00022643"/>
    </source>
</evidence>
<dbReference type="OrthoDB" id="9764501at2"/>
<keyword evidence="3 12" id="KW-0820">tRNA-binding</keyword>
<dbReference type="AlphaFoldDB" id="A0A318SQG9"/>
<keyword evidence="6 12" id="KW-0819">tRNA processing</keyword>
<dbReference type="InterPro" id="IPR024036">
    <property type="entry name" value="tRNA-dHydroUridine_Synthase_C"/>
</dbReference>
<evidence type="ECO:0000256" key="10">
    <source>
        <dbReference type="ARBA" id="ARBA00048205"/>
    </source>
</evidence>
<dbReference type="InterPro" id="IPR018517">
    <property type="entry name" value="tRNA_hU_synthase_CS"/>
</dbReference>
<dbReference type="NCBIfam" id="TIGR00737">
    <property type="entry name" value="nifR3_yhdG"/>
    <property type="match status" value="1"/>
</dbReference>